<dbReference type="Pfam" id="PF05491">
    <property type="entry name" value="WHD_RuvB"/>
    <property type="match status" value="1"/>
</dbReference>
<comment type="domain">
    <text evidence="9">Has 3 domains, the large (RuvB-L) and small ATPase (RuvB-S) domains and the C-terminal head (RuvB-H) domain. The head domain binds DNA, while the ATPase domains jointly bind ATP, ADP or are empty depending on the state of the subunit in the translocation cycle. During a single DNA translocation step the structure of each domain remains the same, but their relative positions change.</text>
</comment>
<dbReference type="GO" id="GO:0000400">
    <property type="term" value="F:four-way junction DNA binding"/>
    <property type="evidence" value="ECO:0007669"/>
    <property type="project" value="UniProtKB-UniRule"/>
</dbReference>
<keyword evidence="4 9" id="KW-0378">Hydrolase</keyword>
<organism evidence="11 12">
    <name type="scientific">Venatoribacter cucullus</name>
    <dbReference type="NCBI Taxonomy" id="2661630"/>
    <lineage>
        <taxon>Bacteria</taxon>
        <taxon>Pseudomonadati</taxon>
        <taxon>Pseudomonadota</taxon>
        <taxon>Gammaproteobacteria</taxon>
        <taxon>Oceanospirillales</taxon>
        <taxon>Oceanospirillaceae</taxon>
        <taxon>Venatoribacter</taxon>
    </lineage>
</organism>
<keyword evidence="6 9" id="KW-0238">DNA-binding</keyword>
<evidence type="ECO:0000256" key="2">
    <source>
        <dbReference type="ARBA" id="ARBA00022741"/>
    </source>
</evidence>
<dbReference type="Pfam" id="PF17864">
    <property type="entry name" value="AAA_lid_4"/>
    <property type="match status" value="1"/>
</dbReference>
<feature type="region of interest" description="Head domain (RuvB-H)" evidence="9">
    <location>
        <begin position="258"/>
        <end position="342"/>
    </location>
</feature>
<dbReference type="SUPFAM" id="SSF52540">
    <property type="entry name" value="P-loop containing nucleoside triphosphate hydrolases"/>
    <property type="match status" value="1"/>
</dbReference>
<evidence type="ECO:0000256" key="7">
    <source>
        <dbReference type="ARBA" id="ARBA00023172"/>
    </source>
</evidence>
<evidence type="ECO:0000256" key="5">
    <source>
        <dbReference type="ARBA" id="ARBA00022840"/>
    </source>
</evidence>
<dbReference type="Gene3D" id="1.10.10.10">
    <property type="entry name" value="Winged helix-like DNA-binding domain superfamily/Winged helix DNA-binding domain"/>
    <property type="match status" value="1"/>
</dbReference>
<dbReference type="Pfam" id="PF05496">
    <property type="entry name" value="RuvB_N"/>
    <property type="match status" value="1"/>
</dbReference>
<keyword evidence="11" id="KW-0347">Helicase</keyword>
<dbReference type="CDD" id="cd00009">
    <property type="entry name" value="AAA"/>
    <property type="match status" value="1"/>
</dbReference>
<dbReference type="GO" id="GO:0016787">
    <property type="term" value="F:hydrolase activity"/>
    <property type="evidence" value="ECO:0007669"/>
    <property type="project" value="UniProtKB-KW"/>
</dbReference>
<dbReference type="PANTHER" id="PTHR42848:SF1">
    <property type="entry name" value="HOLLIDAY JUNCTION BRANCH MIGRATION COMPLEX SUBUNIT RUVB"/>
    <property type="match status" value="1"/>
</dbReference>
<feature type="binding site" evidence="9">
    <location>
        <position position="70"/>
    </location>
    <ligand>
        <name>ATP</name>
        <dbReference type="ChEBI" id="CHEBI:30616"/>
    </ligand>
</feature>
<gene>
    <name evidence="9 11" type="primary">ruvB</name>
    <name evidence="11" type="ORF">GJQ55_08545</name>
</gene>
<feature type="binding site" evidence="9">
    <location>
        <position position="221"/>
    </location>
    <ligand>
        <name>ATP</name>
        <dbReference type="ChEBI" id="CHEBI:30616"/>
    </ligand>
</feature>
<comment type="function">
    <text evidence="9">The RuvA-RuvB-RuvC complex processes Holliday junction (HJ) DNA during genetic recombination and DNA repair, while the RuvA-RuvB complex plays an important role in the rescue of blocked DNA replication forks via replication fork reversal (RFR). RuvA specifically binds to HJ cruciform DNA, conferring on it an open structure. The RuvB hexamer acts as an ATP-dependent pump, pulling dsDNA into and through the RuvAB complex. RuvB forms 2 homohexamers on either side of HJ DNA bound by 1 or 2 RuvA tetramers; 4 subunits per hexamer contact DNA at a time. Coordinated motions by a converter formed by DNA-disengaged RuvB subunits stimulates ATP hydrolysis and nucleotide exchange. Immobilization of the converter enables RuvB to convert the ATP-contained energy into a lever motion, pulling 2 nucleotides of DNA out of the RuvA tetramer per ATP hydrolyzed, thus driving DNA branch migration. The RuvB motors rotate together with the DNA substrate, which together with the progressing nucleotide cycle form the mechanistic basis for DNA recombination by continuous HJ branch migration. Branch migration allows RuvC to scan DNA until it finds its consensus sequence, where it cleaves and resolves cruciform DNA.</text>
</comment>
<dbReference type="GO" id="GO:0006281">
    <property type="term" value="P:DNA repair"/>
    <property type="evidence" value="ECO:0007669"/>
    <property type="project" value="UniProtKB-UniRule"/>
</dbReference>
<evidence type="ECO:0000313" key="11">
    <source>
        <dbReference type="EMBL" id="QQD24513.1"/>
    </source>
</evidence>
<evidence type="ECO:0000256" key="9">
    <source>
        <dbReference type="HAMAP-Rule" id="MF_00016"/>
    </source>
</evidence>
<accession>A0A9X7UX30</accession>
<evidence type="ECO:0000256" key="3">
    <source>
        <dbReference type="ARBA" id="ARBA00022763"/>
    </source>
</evidence>
<keyword evidence="8 9" id="KW-0234">DNA repair</keyword>
<dbReference type="InterPro" id="IPR041445">
    <property type="entry name" value="AAA_lid_4"/>
</dbReference>
<evidence type="ECO:0000259" key="10">
    <source>
        <dbReference type="SMART" id="SM00382"/>
    </source>
</evidence>
<proteinExistence type="inferred from homology"/>
<feature type="binding site" evidence="9">
    <location>
        <position position="174"/>
    </location>
    <ligand>
        <name>ATP</name>
        <dbReference type="ChEBI" id="CHEBI:30616"/>
    </ligand>
</feature>
<dbReference type="Proteomes" id="UP000596074">
    <property type="component" value="Chromosome"/>
</dbReference>
<dbReference type="SUPFAM" id="SSF46785">
    <property type="entry name" value="Winged helix' DNA-binding domain"/>
    <property type="match status" value="1"/>
</dbReference>
<feature type="binding site" evidence="9">
    <location>
        <position position="313"/>
    </location>
    <ligand>
        <name>DNA</name>
        <dbReference type="ChEBI" id="CHEBI:16991"/>
    </ligand>
</feature>
<dbReference type="EMBL" id="CP046056">
    <property type="protein sequence ID" value="QQD24513.1"/>
    <property type="molecule type" value="Genomic_DNA"/>
</dbReference>
<reference evidence="11 12" key="1">
    <citation type="submission" date="2019-11" db="EMBL/GenBank/DDBJ databases">
        <title>Venatorbacter sp. nov. a predator of Campylobacter and other Gram-negative bacteria.</title>
        <authorList>
            <person name="Saeedi A."/>
            <person name="Cummings N.J."/>
            <person name="Connerton I.F."/>
            <person name="Connerton P.L."/>
        </authorList>
    </citation>
    <scope>NUCLEOTIDE SEQUENCE [LARGE SCALE GENOMIC DNA]</scope>
    <source>
        <strain evidence="11">XL5</strain>
    </source>
</reference>
<evidence type="ECO:0000256" key="6">
    <source>
        <dbReference type="ARBA" id="ARBA00023125"/>
    </source>
</evidence>
<feature type="binding site" evidence="9">
    <location>
        <position position="65"/>
    </location>
    <ligand>
        <name>ATP</name>
        <dbReference type="ChEBI" id="CHEBI:30616"/>
    </ligand>
</feature>
<dbReference type="GO" id="GO:0048476">
    <property type="term" value="C:Holliday junction resolvase complex"/>
    <property type="evidence" value="ECO:0007669"/>
    <property type="project" value="UniProtKB-UniRule"/>
</dbReference>
<keyword evidence="7 9" id="KW-0233">DNA recombination</keyword>
<keyword evidence="12" id="KW-1185">Reference proteome</keyword>
<dbReference type="HAMAP" id="MF_00016">
    <property type="entry name" value="DNA_HJ_migration_RuvB"/>
    <property type="match status" value="1"/>
</dbReference>
<dbReference type="GO" id="GO:0005737">
    <property type="term" value="C:cytoplasm"/>
    <property type="evidence" value="ECO:0007669"/>
    <property type="project" value="UniProtKB-SubCell"/>
</dbReference>
<evidence type="ECO:0000256" key="8">
    <source>
        <dbReference type="ARBA" id="ARBA00023204"/>
    </source>
</evidence>
<dbReference type="PANTHER" id="PTHR42848">
    <property type="match status" value="1"/>
</dbReference>
<feature type="domain" description="AAA+ ATPase" evidence="10">
    <location>
        <begin position="54"/>
        <end position="181"/>
    </location>
</feature>
<feature type="binding site" evidence="9">
    <location>
        <position position="68"/>
    </location>
    <ligand>
        <name>ATP</name>
        <dbReference type="ChEBI" id="CHEBI:30616"/>
    </ligand>
</feature>
<dbReference type="InterPro" id="IPR003593">
    <property type="entry name" value="AAA+_ATPase"/>
</dbReference>
<dbReference type="FunFam" id="1.10.8.60:FF:000023">
    <property type="entry name" value="Holliday junction ATP-dependent DNA helicase RuvB"/>
    <property type="match status" value="1"/>
</dbReference>
<feature type="binding site" evidence="9">
    <location>
        <position position="69"/>
    </location>
    <ligand>
        <name>ATP</name>
        <dbReference type="ChEBI" id="CHEBI:30616"/>
    </ligand>
</feature>
<sequence>MIETDRFISPQPVPGEEQFDRAIRPRSLSDYIGQPKVREQMEIFIGAARGRGEALDHTLVFGPPGLGKTTLANIIAEEMGVKIKSTSGPVLEKAGDLAALLTNLEEGDVLFIDEIHRLNPAVEEVLYPAMEDYQLDIMVGEGPAARSIKIDLPPFTLVGATTRAGLLTSPLRDRFGIVQRLEFYNIDDLAHIVARSGRLMELSVDEKGAREIARRARGTPRIANRLLRRVRDYAQVKGDGTVNHACADAALNMLSVDAQGFDHMDRRLLLTLLEKYDGGPAGVDSLAASIGEERDTIEDVLEPYLMQQGYITRTPRGRMATKLAYLHFGIDLPARFGQNNDV</sequence>
<comment type="catalytic activity">
    <reaction evidence="9">
        <text>ATP + H2O = ADP + phosphate + H(+)</text>
        <dbReference type="Rhea" id="RHEA:13065"/>
        <dbReference type="ChEBI" id="CHEBI:15377"/>
        <dbReference type="ChEBI" id="CHEBI:15378"/>
        <dbReference type="ChEBI" id="CHEBI:30616"/>
        <dbReference type="ChEBI" id="CHEBI:43474"/>
        <dbReference type="ChEBI" id="CHEBI:456216"/>
    </reaction>
</comment>
<dbReference type="InterPro" id="IPR036388">
    <property type="entry name" value="WH-like_DNA-bd_sf"/>
</dbReference>
<dbReference type="Gene3D" id="3.40.50.300">
    <property type="entry name" value="P-loop containing nucleotide triphosphate hydrolases"/>
    <property type="match status" value="1"/>
</dbReference>
<dbReference type="NCBIfam" id="NF000868">
    <property type="entry name" value="PRK00080.1"/>
    <property type="match status" value="1"/>
</dbReference>
<dbReference type="RefSeq" id="WP_228344569.1">
    <property type="nucleotide sequence ID" value="NZ_CP046056.1"/>
</dbReference>
<dbReference type="SMART" id="SM00382">
    <property type="entry name" value="AAA"/>
    <property type="match status" value="1"/>
</dbReference>
<dbReference type="GO" id="GO:0009378">
    <property type="term" value="F:four-way junction helicase activity"/>
    <property type="evidence" value="ECO:0007669"/>
    <property type="project" value="InterPro"/>
</dbReference>
<dbReference type="InterPro" id="IPR008823">
    <property type="entry name" value="RuvB_wg_C"/>
</dbReference>
<dbReference type="InterPro" id="IPR004605">
    <property type="entry name" value="DNA_helicase_Holl-junc_RuvB"/>
</dbReference>
<keyword evidence="3 9" id="KW-0227">DNA damage</keyword>
<dbReference type="GO" id="GO:0006310">
    <property type="term" value="P:DNA recombination"/>
    <property type="evidence" value="ECO:0007669"/>
    <property type="project" value="UniProtKB-UniRule"/>
</dbReference>
<evidence type="ECO:0000256" key="1">
    <source>
        <dbReference type="ARBA" id="ARBA00022490"/>
    </source>
</evidence>
<dbReference type="FunFam" id="1.10.10.10:FF:000086">
    <property type="entry name" value="Holliday junction ATP-dependent DNA helicase RuvB"/>
    <property type="match status" value="1"/>
</dbReference>
<dbReference type="GO" id="GO:0005524">
    <property type="term" value="F:ATP binding"/>
    <property type="evidence" value="ECO:0007669"/>
    <property type="project" value="UniProtKB-UniRule"/>
</dbReference>
<dbReference type="EC" id="3.6.4.-" evidence="9"/>
<dbReference type="InterPro" id="IPR036390">
    <property type="entry name" value="WH_DNA-bd_sf"/>
</dbReference>
<comment type="subcellular location">
    <subcellularLocation>
        <location evidence="9">Cytoplasm</location>
    </subcellularLocation>
</comment>
<feature type="binding site" evidence="9">
    <location>
        <position position="69"/>
    </location>
    <ligand>
        <name>Mg(2+)</name>
        <dbReference type="ChEBI" id="CHEBI:18420"/>
    </ligand>
</feature>
<feature type="binding site" evidence="9">
    <location>
        <position position="24"/>
    </location>
    <ligand>
        <name>ATP</name>
        <dbReference type="ChEBI" id="CHEBI:30616"/>
    </ligand>
</feature>
<comment type="subunit">
    <text evidence="9">Homohexamer. Forms an RuvA(8)-RuvB(12)-Holliday junction (HJ) complex. HJ DNA is sandwiched between 2 RuvA tetramers; dsDNA enters through RuvA and exits via RuvB. An RuvB hexamer assembles on each DNA strand where it exits the tetramer. Each RuvB hexamer is contacted by two RuvA subunits (via domain III) on 2 adjacent RuvB subunits; this complex drives branch migration. In the full resolvosome a probable DNA-RuvA(4)-RuvB(12)-RuvC(2) complex forms which resolves the HJ.</text>
</comment>
<dbReference type="KEGG" id="vcw:GJQ55_08545"/>
<feature type="binding site" evidence="9">
    <location>
        <position position="23"/>
    </location>
    <ligand>
        <name>ATP</name>
        <dbReference type="ChEBI" id="CHEBI:30616"/>
    </ligand>
</feature>
<dbReference type="AlphaFoldDB" id="A0A9X7UX30"/>
<protein>
    <recommendedName>
        <fullName evidence="9">Holliday junction branch migration complex subunit RuvB</fullName>
        <ecNumber evidence="9">3.6.4.-</ecNumber>
    </recommendedName>
</protein>
<feature type="binding site" evidence="9">
    <location>
        <position position="294"/>
    </location>
    <ligand>
        <name>DNA</name>
        <dbReference type="ChEBI" id="CHEBI:16991"/>
    </ligand>
</feature>
<keyword evidence="5 9" id="KW-0067">ATP-binding</keyword>
<evidence type="ECO:0000256" key="4">
    <source>
        <dbReference type="ARBA" id="ARBA00022801"/>
    </source>
</evidence>
<feature type="binding site" evidence="9">
    <location>
        <position position="184"/>
    </location>
    <ligand>
        <name>ATP</name>
        <dbReference type="ChEBI" id="CHEBI:30616"/>
    </ligand>
</feature>
<evidence type="ECO:0000313" key="12">
    <source>
        <dbReference type="Proteomes" id="UP000596074"/>
    </source>
</evidence>
<dbReference type="InterPro" id="IPR027417">
    <property type="entry name" value="P-loop_NTPase"/>
</dbReference>
<dbReference type="NCBIfam" id="TIGR00635">
    <property type="entry name" value="ruvB"/>
    <property type="match status" value="1"/>
</dbReference>
<dbReference type="InterPro" id="IPR008824">
    <property type="entry name" value="RuvB-like_N"/>
</dbReference>
<feature type="region of interest" description="Small ATPAse domain (RuvB-S)" evidence="9">
    <location>
        <begin position="185"/>
        <end position="255"/>
    </location>
</feature>
<name>A0A9X7UX30_9GAMM</name>
<comment type="caution">
    <text evidence="9">Lacks conserved residue(s) required for the propagation of feature annotation.</text>
</comment>
<dbReference type="Gene3D" id="1.10.8.60">
    <property type="match status" value="1"/>
</dbReference>
<comment type="similarity">
    <text evidence="9">Belongs to the RuvB family.</text>
</comment>
<feature type="binding site" evidence="9">
    <location>
        <position position="318"/>
    </location>
    <ligand>
        <name>DNA</name>
        <dbReference type="ChEBI" id="CHEBI:16991"/>
    </ligand>
</feature>
<keyword evidence="2 9" id="KW-0547">Nucleotide-binding</keyword>
<dbReference type="FunFam" id="3.40.50.300:FF:000073">
    <property type="entry name" value="Holliday junction ATP-dependent DNA helicase RuvB"/>
    <property type="match status" value="1"/>
</dbReference>
<feature type="region of interest" description="Large ATPase domain (RuvB-L)" evidence="9">
    <location>
        <begin position="4"/>
        <end position="184"/>
    </location>
</feature>
<feature type="binding site" evidence="9">
    <location>
        <begin position="131"/>
        <end position="133"/>
    </location>
    <ligand>
        <name>ATP</name>
        <dbReference type="ChEBI" id="CHEBI:30616"/>
    </ligand>
</feature>
<keyword evidence="1 9" id="KW-0963">Cytoplasm</keyword>